<evidence type="ECO:0000256" key="5">
    <source>
        <dbReference type="ARBA" id="ARBA00023163"/>
    </source>
</evidence>
<evidence type="ECO:0000259" key="6">
    <source>
        <dbReference type="Pfam" id="PF04542"/>
    </source>
</evidence>
<reference evidence="9" key="1">
    <citation type="journal article" date="2019" name="Int. J. Syst. Evol. Microbiol.">
        <title>The Global Catalogue of Microorganisms (GCM) 10K type strain sequencing project: providing services to taxonomists for standard genome sequencing and annotation.</title>
        <authorList>
            <consortium name="The Broad Institute Genomics Platform"/>
            <consortium name="The Broad Institute Genome Sequencing Center for Infectious Disease"/>
            <person name="Wu L."/>
            <person name="Ma J."/>
        </authorList>
    </citation>
    <scope>NUCLEOTIDE SEQUENCE [LARGE SCALE GENOMIC DNA]</scope>
    <source>
        <strain evidence="9">JCM 17986</strain>
    </source>
</reference>
<dbReference type="SUPFAM" id="SSF88946">
    <property type="entry name" value="Sigma2 domain of RNA polymerase sigma factors"/>
    <property type="match status" value="1"/>
</dbReference>
<dbReference type="CDD" id="cd06171">
    <property type="entry name" value="Sigma70_r4"/>
    <property type="match status" value="1"/>
</dbReference>
<proteinExistence type="inferred from homology"/>
<evidence type="ECO:0000256" key="3">
    <source>
        <dbReference type="ARBA" id="ARBA00023082"/>
    </source>
</evidence>
<dbReference type="SUPFAM" id="SSF88659">
    <property type="entry name" value="Sigma3 and sigma4 domains of RNA polymerase sigma factors"/>
    <property type="match status" value="1"/>
</dbReference>
<evidence type="ECO:0000313" key="9">
    <source>
        <dbReference type="Proteomes" id="UP001500466"/>
    </source>
</evidence>
<keyword evidence="5" id="KW-0804">Transcription</keyword>
<dbReference type="InterPro" id="IPR007630">
    <property type="entry name" value="RNA_pol_sigma70_r4"/>
</dbReference>
<keyword evidence="3" id="KW-0731">Sigma factor</keyword>
<dbReference type="PANTHER" id="PTHR43133:SF50">
    <property type="entry name" value="ECF RNA POLYMERASE SIGMA FACTOR SIGM"/>
    <property type="match status" value="1"/>
</dbReference>
<dbReference type="Proteomes" id="UP001500466">
    <property type="component" value="Unassembled WGS sequence"/>
</dbReference>
<protein>
    <submittedName>
        <fullName evidence="8">SigE family RNA polymerase sigma factor</fullName>
    </submittedName>
</protein>
<keyword evidence="2" id="KW-0805">Transcription regulation</keyword>
<gene>
    <name evidence="8" type="ORF">GCM10023205_77910</name>
</gene>
<evidence type="ECO:0000313" key="8">
    <source>
        <dbReference type="EMBL" id="GAA4993653.1"/>
    </source>
</evidence>
<comment type="caution">
    <text evidence="8">The sequence shown here is derived from an EMBL/GenBank/DDBJ whole genome shotgun (WGS) entry which is preliminary data.</text>
</comment>
<evidence type="ECO:0000259" key="7">
    <source>
        <dbReference type="Pfam" id="PF04545"/>
    </source>
</evidence>
<organism evidence="8 9">
    <name type="scientific">Yinghuangia aomiensis</name>
    <dbReference type="NCBI Taxonomy" id="676205"/>
    <lineage>
        <taxon>Bacteria</taxon>
        <taxon>Bacillati</taxon>
        <taxon>Actinomycetota</taxon>
        <taxon>Actinomycetes</taxon>
        <taxon>Kitasatosporales</taxon>
        <taxon>Streptomycetaceae</taxon>
        <taxon>Yinghuangia</taxon>
    </lineage>
</organism>
<dbReference type="EMBL" id="BAABHS010000050">
    <property type="protein sequence ID" value="GAA4993653.1"/>
    <property type="molecule type" value="Genomic_DNA"/>
</dbReference>
<evidence type="ECO:0000256" key="2">
    <source>
        <dbReference type="ARBA" id="ARBA00023015"/>
    </source>
</evidence>
<dbReference type="Pfam" id="PF04542">
    <property type="entry name" value="Sigma70_r2"/>
    <property type="match status" value="1"/>
</dbReference>
<evidence type="ECO:0000256" key="4">
    <source>
        <dbReference type="ARBA" id="ARBA00023125"/>
    </source>
</evidence>
<sequence length="172" mass="19445">MSRSERKHARYAAYREFAAARSGPMTRMACLLTGDWHLAEDLVQETLAKVYVSWKRVSAANSPNAYADAILMRTFLSYRRKRSAGETPTGRVPETAYDADDPGLRLTLLDGLAQLSDRDRAVLVLRYWEDRSVEEAALALRLTPAAVRLQSFRALRRLRAVIGDQLPELAHR</sequence>
<comment type="similarity">
    <text evidence="1">Belongs to the sigma-70 factor family. ECF subfamily.</text>
</comment>
<keyword evidence="4" id="KW-0238">DNA-binding</keyword>
<dbReference type="InterPro" id="IPR013324">
    <property type="entry name" value="RNA_pol_sigma_r3/r4-like"/>
</dbReference>
<feature type="domain" description="RNA polymerase sigma-70 region 4" evidence="7">
    <location>
        <begin position="112"/>
        <end position="160"/>
    </location>
</feature>
<feature type="domain" description="RNA polymerase sigma-70 region 2" evidence="6">
    <location>
        <begin position="27"/>
        <end position="83"/>
    </location>
</feature>
<dbReference type="InterPro" id="IPR036388">
    <property type="entry name" value="WH-like_DNA-bd_sf"/>
</dbReference>
<dbReference type="InterPro" id="IPR014284">
    <property type="entry name" value="RNA_pol_sigma-70_dom"/>
</dbReference>
<name>A0ABP9IDG6_9ACTN</name>
<dbReference type="InterPro" id="IPR039425">
    <property type="entry name" value="RNA_pol_sigma-70-like"/>
</dbReference>
<dbReference type="InterPro" id="IPR007627">
    <property type="entry name" value="RNA_pol_sigma70_r2"/>
</dbReference>
<dbReference type="Pfam" id="PF04545">
    <property type="entry name" value="Sigma70_r4"/>
    <property type="match status" value="1"/>
</dbReference>
<evidence type="ECO:0000256" key="1">
    <source>
        <dbReference type="ARBA" id="ARBA00010641"/>
    </source>
</evidence>
<dbReference type="Gene3D" id="1.10.10.10">
    <property type="entry name" value="Winged helix-like DNA-binding domain superfamily/Winged helix DNA-binding domain"/>
    <property type="match status" value="1"/>
</dbReference>
<accession>A0ABP9IDG6</accession>
<dbReference type="PANTHER" id="PTHR43133">
    <property type="entry name" value="RNA POLYMERASE ECF-TYPE SIGMA FACTO"/>
    <property type="match status" value="1"/>
</dbReference>
<dbReference type="Gene3D" id="1.10.1740.10">
    <property type="match status" value="1"/>
</dbReference>
<keyword evidence="9" id="KW-1185">Reference proteome</keyword>
<dbReference type="InterPro" id="IPR013325">
    <property type="entry name" value="RNA_pol_sigma_r2"/>
</dbReference>
<dbReference type="NCBIfam" id="TIGR02937">
    <property type="entry name" value="sigma70-ECF"/>
    <property type="match status" value="1"/>
</dbReference>